<dbReference type="EMBL" id="GL877411">
    <property type="protein sequence ID" value="ELA47815.1"/>
    <property type="molecule type" value="Genomic_DNA"/>
</dbReference>
<evidence type="ECO:0000313" key="1">
    <source>
        <dbReference type="EMBL" id="ELA47815.1"/>
    </source>
</evidence>
<dbReference type="InParanoid" id="L2GXI1"/>
<proteinExistence type="predicted"/>
<dbReference type="GeneID" id="19878542"/>
<gene>
    <name evidence="1" type="ORF">VCUG_00657</name>
</gene>
<accession>L2GXI1</accession>
<protein>
    <submittedName>
        <fullName evidence="1">Uncharacterized protein</fullName>
    </submittedName>
</protein>
<dbReference type="AlphaFoldDB" id="L2GXI1"/>
<dbReference type="OrthoDB" id="10382018at2759"/>
<name>L2GXI1_VAVCU</name>
<keyword evidence="2" id="KW-1185">Reference proteome</keyword>
<reference evidence="2" key="1">
    <citation type="submission" date="2011-03" db="EMBL/GenBank/DDBJ databases">
        <title>The genome sequence of Vavraia culicis strain floridensis.</title>
        <authorList>
            <consortium name="The Broad Institute Genome Sequencing Platform"/>
            <person name="Cuomo C."/>
            <person name="Becnel J."/>
            <person name="Sanscrainte N."/>
            <person name="Young S.K."/>
            <person name="Zeng Q."/>
            <person name="Gargeya S."/>
            <person name="Fitzgerald M."/>
            <person name="Haas B."/>
            <person name="Abouelleil A."/>
            <person name="Alvarado L."/>
            <person name="Arachchi H.M."/>
            <person name="Berlin A."/>
            <person name="Chapman S.B."/>
            <person name="Gearin G."/>
            <person name="Goldberg J."/>
            <person name="Griggs A."/>
            <person name="Gujja S."/>
            <person name="Hansen M."/>
            <person name="Heiman D."/>
            <person name="Howarth C."/>
            <person name="Larimer J."/>
            <person name="Lui A."/>
            <person name="MacDonald P.J.P."/>
            <person name="McCowen C."/>
            <person name="Montmayeur A."/>
            <person name="Murphy C."/>
            <person name="Neiman D."/>
            <person name="Pearson M."/>
            <person name="Priest M."/>
            <person name="Roberts A."/>
            <person name="Saif S."/>
            <person name="Shea T."/>
            <person name="Sisk P."/>
            <person name="Stolte C."/>
            <person name="Sykes S."/>
            <person name="Wortman J."/>
            <person name="Nusbaum C."/>
            <person name="Birren B."/>
        </authorList>
    </citation>
    <scope>NUCLEOTIDE SEQUENCE [LARGE SCALE GENOMIC DNA]</scope>
    <source>
        <strain evidence="2">floridensis</strain>
    </source>
</reference>
<organism evidence="1 2">
    <name type="scientific">Vavraia culicis (isolate floridensis)</name>
    <name type="common">Microsporidian parasite</name>
    <dbReference type="NCBI Taxonomy" id="948595"/>
    <lineage>
        <taxon>Eukaryota</taxon>
        <taxon>Fungi</taxon>
        <taxon>Fungi incertae sedis</taxon>
        <taxon>Microsporidia</taxon>
        <taxon>Pleistophoridae</taxon>
        <taxon>Vavraia</taxon>
    </lineage>
</organism>
<dbReference type="RefSeq" id="XP_008073678.1">
    <property type="nucleotide sequence ID" value="XM_008075487.1"/>
</dbReference>
<evidence type="ECO:0000313" key="2">
    <source>
        <dbReference type="Proteomes" id="UP000011081"/>
    </source>
</evidence>
<dbReference type="HOGENOM" id="CLU_1856806_0_0_1"/>
<dbReference type="Proteomes" id="UP000011081">
    <property type="component" value="Unassembled WGS sequence"/>
</dbReference>
<dbReference type="VEuPathDB" id="MicrosporidiaDB:VCUG_00657"/>
<dbReference type="OMA" id="AFSDACH"/>
<sequence>MIFKKHKKHPLKLILYTKLHRREQKNGKKSSTVAFSDACHVISSKLHVLSNLILEGDQFPSQEMKELVDELVKLKRIDVSMGVPLNVIEMLDDGKDFDAIFAEREKEELEERKETIETEKRTNMFYEELSKLDLKLKR</sequence>